<reference evidence="2 3" key="1">
    <citation type="submission" date="2018-06" db="EMBL/GenBank/DDBJ databases">
        <title>Genomic Encyclopedia of Type Strains, Phase III (KMG-III): the genomes of soil and plant-associated and newly described type strains.</title>
        <authorList>
            <person name="Whitman W."/>
        </authorList>
    </citation>
    <scope>NUCLEOTIDE SEQUENCE [LARGE SCALE GENOMIC DNA]</scope>
    <source>
        <strain evidence="2 3">CGMCC 1.12504</strain>
    </source>
</reference>
<dbReference type="Gene3D" id="2.160.20.10">
    <property type="entry name" value="Single-stranded right-handed beta-helix, Pectin lyase-like"/>
    <property type="match status" value="1"/>
</dbReference>
<evidence type="ECO:0000313" key="2">
    <source>
        <dbReference type="EMBL" id="RAR51061.1"/>
    </source>
</evidence>
<dbReference type="Proteomes" id="UP000249518">
    <property type="component" value="Unassembled WGS sequence"/>
</dbReference>
<name>A0A328WXP6_9FLAO</name>
<dbReference type="AlphaFoldDB" id="A0A328WXP6"/>
<evidence type="ECO:0008006" key="4">
    <source>
        <dbReference type="Google" id="ProtNLM"/>
    </source>
</evidence>
<dbReference type="InterPro" id="IPR011050">
    <property type="entry name" value="Pectin_lyase_fold/virulence"/>
</dbReference>
<dbReference type="InterPro" id="IPR012334">
    <property type="entry name" value="Pectin_lyas_fold"/>
</dbReference>
<sequence length="327" mass="35519">MKKLITLLTILFISSTFAQQRLIAIKGAVTDTIANTLEQAIEIAQTGDKIYLPGGYFTHTPVITKQVHIIGTGFQDGQNVTGKTTISGNLTLGAGANGSTFEGFYLTEYFIPTVAIENITIKRCNMLGVPPYYSTINNSYFINCVVRENLHLGTYELGQGNYVLNSIVPYIAYTKNSTIKNCIISNSIGALDNVTVQDNIFGKTSDCLLLSVSSNITFVNNIIPQTCLTGYSDSGIISEANLIGFGTINTLFVNATDFSFNPLFNFQLLPSILATSPNAASCGIFSGDYPWKVGSLPIIPNIEQNNSYLDAQNQTFKLNVKVVPQTH</sequence>
<evidence type="ECO:0000256" key="1">
    <source>
        <dbReference type="SAM" id="SignalP"/>
    </source>
</evidence>
<evidence type="ECO:0000313" key="3">
    <source>
        <dbReference type="Proteomes" id="UP000249518"/>
    </source>
</evidence>
<feature type="signal peptide" evidence="1">
    <location>
        <begin position="1"/>
        <end position="18"/>
    </location>
</feature>
<gene>
    <name evidence="2" type="ORF">B0I10_101235</name>
</gene>
<keyword evidence="3" id="KW-1185">Reference proteome</keyword>
<comment type="caution">
    <text evidence="2">The sequence shown here is derived from an EMBL/GenBank/DDBJ whole genome shotgun (WGS) entry which is preliminary data.</text>
</comment>
<dbReference type="EMBL" id="QLSV01000001">
    <property type="protein sequence ID" value="RAR51061.1"/>
    <property type="molecule type" value="Genomic_DNA"/>
</dbReference>
<keyword evidence="1" id="KW-0732">Signal</keyword>
<protein>
    <recommendedName>
        <fullName evidence="4">Pectate lyase-like protein</fullName>
    </recommendedName>
</protein>
<dbReference type="OrthoDB" id="1085134at2"/>
<dbReference type="RefSeq" id="WP_112084643.1">
    <property type="nucleotide sequence ID" value="NZ_QLSV01000001.1"/>
</dbReference>
<accession>A0A328WXP6</accession>
<proteinExistence type="predicted"/>
<feature type="chain" id="PRO_5016426913" description="Pectate lyase-like protein" evidence="1">
    <location>
        <begin position="19"/>
        <end position="327"/>
    </location>
</feature>
<organism evidence="2 3">
    <name type="scientific">Flavobacterium lacus</name>
    <dbReference type="NCBI Taxonomy" id="1353778"/>
    <lineage>
        <taxon>Bacteria</taxon>
        <taxon>Pseudomonadati</taxon>
        <taxon>Bacteroidota</taxon>
        <taxon>Flavobacteriia</taxon>
        <taxon>Flavobacteriales</taxon>
        <taxon>Flavobacteriaceae</taxon>
        <taxon>Flavobacterium</taxon>
    </lineage>
</organism>
<dbReference type="SUPFAM" id="SSF51126">
    <property type="entry name" value="Pectin lyase-like"/>
    <property type="match status" value="1"/>
</dbReference>